<keyword evidence="2" id="KW-0378">Hydrolase</keyword>
<dbReference type="PANTHER" id="PTHR23422">
    <property type="entry name" value="DIPEPTIDYL PEPTIDASE III-RELATED"/>
    <property type="match status" value="1"/>
</dbReference>
<proteinExistence type="predicted"/>
<comment type="caution">
    <text evidence="3">The sequence shown here is derived from an EMBL/GenBank/DDBJ whole genome shotgun (WGS) entry which is preliminary data.</text>
</comment>
<evidence type="ECO:0000313" key="3">
    <source>
        <dbReference type="EMBL" id="TKX24111.1"/>
    </source>
</evidence>
<evidence type="ECO:0000256" key="1">
    <source>
        <dbReference type="ARBA" id="ARBA00022723"/>
    </source>
</evidence>
<dbReference type="Gene3D" id="3.30.540.30">
    <property type="match status" value="2"/>
</dbReference>
<dbReference type="PANTHER" id="PTHR23422:SF11">
    <property type="entry name" value="DIPEPTIDYL PEPTIDASE 3"/>
    <property type="match status" value="1"/>
</dbReference>
<name>A0A4U7B3W8_9PEZI</name>
<dbReference type="AlphaFoldDB" id="A0A4U7B3W8"/>
<gene>
    <name evidence="3" type="ORF">C1H76_3679</name>
</gene>
<dbReference type="Proteomes" id="UP000308133">
    <property type="component" value="Unassembled WGS sequence"/>
</dbReference>
<evidence type="ECO:0008006" key="5">
    <source>
        <dbReference type="Google" id="ProtNLM"/>
    </source>
</evidence>
<dbReference type="InterPro" id="IPR039461">
    <property type="entry name" value="Peptidase_M49"/>
</dbReference>
<reference evidence="3 4" key="1">
    <citation type="submission" date="2018-02" db="EMBL/GenBank/DDBJ databases">
        <title>Draft genome sequences of Elsinoe sp., causing black scab on jojoba.</title>
        <authorList>
            <person name="Stodart B."/>
            <person name="Jeffress S."/>
            <person name="Ash G."/>
            <person name="Arun Chinnappa K."/>
        </authorList>
    </citation>
    <scope>NUCLEOTIDE SEQUENCE [LARGE SCALE GENOMIC DNA]</scope>
    <source>
        <strain evidence="3 4">Hillstone_2</strain>
    </source>
</reference>
<evidence type="ECO:0000256" key="2">
    <source>
        <dbReference type="ARBA" id="ARBA00022801"/>
    </source>
</evidence>
<protein>
    <recommendedName>
        <fullName evidence="5">Dipeptidyl peptidase 3</fullName>
    </recommendedName>
</protein>
<dbReference type="GO" id="GO:0046872">
    <property type="term" value="F:metal ion binding"/>
    <property type="evidence" value="ECO:0007669"/>
    <property type="project" value="UniProtKB-KW"/>
</dbReference>
<dbReference type="EMBL" id="PTQR01000047">
    <property type="protein sequence ID" value="TKX24111.1"/>
    <property type="molecule type" value="Genomic_DNA"/>
</dbReference>
<sequence>MLNDLRSAAWHGADIILEQVSPESRGIYRFILELHRACDGNWQQFVDQALITDEDLEHLLNYAATFLSNIGNYYGSGDSKFIPALSKKSIRRLASYSAKLDALLAPILEPLYALPPYGLGYPGRSTMSAYYPGSVPIQVSEISAVSQELQRRSIYPENTRIRKTIEGDLAVYEVLQASVEVGTIEEFMLTGTKESVKVCRGDHAAALRDICHSLNEALRYADNDCHKLYLSQYIKSFESGDLNMYRESLKNWTKHKSPVIEDIFGFVEPYRDPYGIRAEFEGLVAIKDVEATRVVARLVETSDTFIRRLPWCGQDLNDNNGKGPFERSLFEPPDFTCIQALAYCSTIIFPGINLPNYNDLRQDYGFKNVIITNRMLAESSEDLPCPFVDESELRQYQSHRYAAYYTWVVLHELLGHGTSRLLCETSPGQFNFDVGSPPLSPLTNKPVLSWYKYGQTWTSQFEDLSTTVDECRAELVGAYLMDDKELLALFGYTDESEITAADVTYNLYMQQGTDGLRGLADFNKDSGKWGQAHARAHFAVMKFLLRQGNGCLTIDCDTAAGRLTVRIDRTKMYTDGKAALGQMLLKLHVYRCTADAKACREFYEDLSLVDGEFLKWHEIVCALQDSPNGFSVSPTHHCMATTSY</sequence>
<evidence type="ECO:0000313" key="4">
    <source>
        <dbReference type="Proteomes" id="UP000308133"/>
    </source>
</evidence>
<dbReference type="GO" id="GO:0005737">
    <property type="term" value="C:cytoplasm"/>
    <property type="evidence" value="ECO:0007669"/>
    <property type="project" value="TreeGrafter"/>
</dbReference>
<dbReference type="GO" id="GO:0008239">
    <property type="term" value="F:dipeptidyl-peptidase activity"/>
    <property type="evidence" value="ECO:0007669"/>
    <property type="project" value="TreeGrafter"/>
</dbReference>
<keyword evidence="1" id="KW-0479">Metal-binding</keyword>
<accession>A0A4U7B3W8</accession>
<organism evidence="3 4">
    <name type="scientific">Elsinoe australis</name>
    <dbReference type="NCBI Taxonomy" id="40998"/>
    <lineage>
        <taxon>Eukaryota</taxon>
        <taxon>Fungi</taxon>
        <taxon>Dikarya</taxon>
        <taxon>Ascomycota</taxon>
        <taxon>Pezizomycotina</taxon>
        <taxon>Dothideomycetes</taxon>
        <taxon>Dothideomycetidae</taxon>
        <taxon>Myriangiales</taxon>
        <taxon>Elsinoaceae</taxon>
        <taxon>Elsinoe</taxon>
    </lineage>
</organism>
<dbReference type="Pfam" id="PF03571">
    <property type="entry name" value="Peptidase_M49"/>
    <property type="match status" value="1"/>
</dbReference>